<dbReference type="Gene3D" id="3.90.640.10">
    <property type="entry name" value="Actin, Chain A, domain 4"/>
    <property type="match status" value="1"/>
</dbReference>
<dbReference type="GO" id="GO:0005524">
    <property type="term" value="F:ATP binding"/>
    <property type="evidence" value="ECO:0007669"/>
    <property type="project" value="UniProtKB-KW"/>
</dbReference>
<comment type="caution">
    <text evidence="4">The sequence shown here is derived from an EMBL/GenBank/DDBJ whole genome shotgun (WGS) entry which is preliminary data.</text>
</comment>
<dbReference type="SUPFAM" id="SSF100920">
    <property type="entry name" value="Heat shock protein 70kD (HSP70), peptide-binding domain"/>
    <property type="match status" value="1"/>
</dbReference>
<sequence>MSMPISAYRANAEIGSHTTRFAVMGDNDQLQLIYAGPGTQSPSRPVYSKWTRKGFLLTPNDTDDDLFVHPFNTIFNLKHPLDFSLKDSSSTKPNIIGYQTWTLQEMTAKYLEKLQTSGESIIGQKIEMMVVVKPLNSHLDKEMELRYDAIRQANFDASSNGVRMDMVRKSALLPALFNKDVKGKRTVLIYHLGGSSLRITVLLQKNGYDEILSFADDTDFGGKDFNQRLVDYLILAHEKRTSRNLSKDDKFMMRLRRAVEKAKRVLSSRNAVRIEIESSSLSSAFGNRRIFSELVTRSQFEELNKDLFARTILAVNQAIQKANMTREDIQDIIMSETAALFGAAQVGQWGVDFEEGRICCFESGPLSVGIETAGGTLFRFADENSDRSIRKSADFSTTTDNQDRVMIRIFEGQRALAKENTFLGQLEFSGITLAPKGMTRIRVSIFAGSCENALHLTVTDLTTGRRETKMISPRTAYHDDHEIERKKEEAIPFKHLDRMVWESAKMAGTHTLLNPI</sequence>
<dbReference type="InterPro" id="IPR043129">
    <property type="entry name" value="ATPase_NBD"/>
</dbReference>
<dbReference type="Gene3D" id="3.30.420.40">
    <property type="match status" value="2"/>
</dbReference>
<dbReference type="OrthoDB" id="2430612at2759"/>
<reference evidence="4" key="2">
    <citation type="journal article" date="2022" name="Microbiol. Resour. Announc.">
        <title>Whole-Genome Sequence of Entomortierella parvispora E1425, a Mucoromycotan Fungus Associated with Burkholderiaceae-Related Endosymbiotic Bacteria.</title>
        <authorList>
            <person name="Herlambang A."/>
            <person name="Guo Y."/>
            <person name="Takashima Y."/>
            <person name="Narisawa K."/>
            <person name="Ohta H."/>
            <person name="Nishizawa T."/>
        </authorList>
    </citation>
    <scope>NUCLEOTIDE SEQUENCE</scope>
    <source>
        <strain evidence="4">E1425</strain>
    </source>
</reference>
<dbReference type="PANTHER" id="PTHR19375">
    <property type="entry name" value="HEAT SHOCK PROTEIN 70KDA"/>
    <property type="match status" value="1"/>
</dbReference>
<keyword evidence="5" id="KW-1185">Reference proteome</keyword>
<accession>A0A9P3H8R9</accession>
<dbReference type="Gene3D" id="2.60.34.10">
    <property type="entry name" value="Substrate Binding Domain Of DNAk, Chain A, domain 1"/>
    <property type="match status" value="1"/>
</dbReference>
<evidence type="ECO:0000256" key="2">
    <source>
        <dbReference type="ARBA" id="ARBA00022840"/>
    </source>
</evidence>
<reference evidence="4" key="1">
    <citation type="submission" date="2021-11" db="EMBL/GenBank/DDBJ databases">
        <authorList>
            <person name="Herlambang A."/>
            <person name="Guo Y."/>
            <person name="Takashima Y."/>
            <person name="Nishizawa T."/>
        </authorList>
    </citation>
    <scope>NUCLEOTIDE SEQUENCE</scope>
    <source>
        <strain evidence="4">E1425</strain>
    </source>
</reference>
<keyword evidence="2 3" id="KW-0067">ATP-binding</keyword>
<evidence type="ECO:0000313" key="5">
    <source>
        <dbReference type="Proteomes" id="UP000827284"/>
    </source>
</evidence>
<evidence type="ECO:0000256" key="3">
    <source>
        <dbReference type="RuleBase" id="RU003322"/>
    </source>
</evidence>
<dbReference type="AlphaFoldDB" id="A0A9P3H8R9"/>
<organism evidence="4 5">
    <name type="scientific">Entomortierella parvispora</name>
    <dbReference type="NCBI Taxonomy" id="205924"/>
    <lineage>
        <taxon>Eukaryota</taxon>
        <taxon>Fungi</taxon>
        <taxon>Fungi incertae sedis</taxon>
        <taxon>Mucoromycota</taxon>
        <taxon>Mortierellomycotina</taxon>
        <taxon>Mortierellomycetes</taxon>
        <taxon>Mortierellales</taxon>
        <taxon>Mortierellaceae</taxon>
        <taxon>Entomortierella</taxon>
    </lineage>
</organism>
<dbReference type="GO" id="GO:0140662">
    <property type="term" value="F:ATP-dependent protein folding chaperone"/>
    <property type="evidence" value="ECO:0007669"/>
    <property type="project" value="InterPro"/>
</dbReference>
<dbReference type="Pfam" id="PF00012">
    <property type="entry name" value="HSP70"/>
    <property type="match status" value="2"/>
</dbReference>
<evidence type="ECO:0000313" key="4">
    <source>
        <dbReference type="EMBL" id="GJJ71908.1"/>
    </source>
</evidence>
<proteinExistence type="inferred from homology"/>
<gene>
    <name evidence="4" type="ORF">EMPS_04265</name>
</gene>
<dbReference type="SUPFAM" id="SSF53067">
    <property type="entry name" value="Actin-like ATPase domain"/>
    <property type="match status" value="1"/>
</dbReference>
<dbReference type="InterPro" id="IPR013126">
    <property type="entry name" value="Hsp_70_fam"/>
</dbReference>
<comment type="similarity">
    <text evidence="3">Belongs to the heat shock protein 70 family.</text>
</comment>
<protein>
    <submittedName>
        <fullName evidence="4">Uncharacterized protein</fullName>
    </submittedName>
</protein>
<dbReference type="InterPro" id="IPR029047">
    <property type="entry name" value="HSP70_peptide-bd_sf"/>
</dbReference>
<dbReference type="Proteomes" id="UP000827284">
    <property type="component" value="Unassembled WGS sequence"/>
</dbReference>
<evidence type="ECO:0000256" key="1">
    <source>
        <dbReference type="ARBA" id="ARBA00022741"/>
    </source>
</evidence>
<dbReference type="FunFam" id="3.90.640.10:FF:000003">
    <property type="entry name" value="Molecular chaperone DnaK"/>
    <property type="match status" value="1"/>
</dbReference>
<dbReference type="EMBL" id="BQFW01000006">
    <property type="protein sequence ID" value="GJJ71908.1"/>
    <property type="molecule type" value="Genomic_DNA"/>
</dbReference>
<keyword evidence="1 3" id="KW-0547">Nucleotide-binding</keyword>
<name>A0A9P3H8R9_9FUNG</name>